<dbReference type="InterPro" id="IPR000566">
    <property type="entry name" value="Lipocln_cytosolic_FA-bd_dom"/>
</dbReference>
<reference evidence="12" key="1">
    <citation type="submission" date="2022-08" db="UniProtKB">
        <authorList>
            <consortium name="EnsemblMetazoa"/>
        </authorList>
    </citation>
    <scope>IDENTIFICATION</scope>
    <source>
        <strain evidence="12">EBRO</strain>
    </source>
</reference>
<dbReference type="Pfam" id="PF08212">
    <property type="entry name" value="Lipocalin_2"/>
    <property type="match status" value="1"/>
</dbReference>
<evidence type="ECO:0000256" key="3">
    <source>
        <dbReference type="ARBA" id="ARBA00019890"/>
    </source>
</evidence>
<dbReference type="GO" id="GO:0005576">
    <property type="term" value="C:extracellular region"/>
    <property type="evidence" value="ECO:0007669"/>
    <property type="project" value="UniProtKB-SubCell"/>
</dbReference>
<keyword evidence="7" id="KW-0446">Lipid-binding</keyword>
<evidence type="ECO:0000256" key="10">
    <source>
        <dbReference type="PIRNR" id="PIRNR036893"/>
    </source>
</evidence>
<dbReference type="GO" id="GO:0000302">
    <property type="term" value="P:response to reactive oxygen species"/>
    <property type="evidence" value="ECO:0007669"/>
    <property type="project" value="TreeGrafter"/>
</dbReference>
<evidence type="ECO:0000256" key="5">
    <source>
        <dbReference type="ARBA" id="ARBA00022525"/>
    </source>
</evidence>
<dbReference type="InterPro" id="IPR003057">
    <property type="entry name" value="Invtbrt_color"/>
</dbReference>
<evidence type="ECO:0000256" key="4">
    <source>
        <dbReference type="ARBA" id="ARBA00022448"/>
    </source>
</evidence>
<evidence type="ECO:0000259" key="11">
    <source>
        <dbReference type="Pfam" id="PF08212"/>
    </source>
</evidence>
<proteinExistence type="inferred from homology"/>
<dbReference type="GO" id="GO:0008289">
    <property type="term" value="F:lipid binding"/>
    <property type="evidence" value="ECO:0007669"/>
    <property type="project" value="UniProtKB-KW"/>
</dbReference>
<comment type="subcellular location">
    <subcellularLocation>
        <location evidence="1">Secreted</location>
    </subcellularLocation>
</comment>
<comment type="similarity">
    <text evidence="2 10">Belongs to the calycin superfamily. Lipocalin family.</text>
</comment>
<dbReference type="PRINTS" id="PR01273">
    <property type="entry name" value="INVTBRTCOLOR"/>
</dbReference>
<feature type="chain" id="PRO_5036530420" description="Apolipoprotein D" evidence="10">
    <location>
        <begin position="22"/>
        <end position="201"/>
    </location>
</feature>
<dbReference type="GO" id="GO:0031409">
    <property type="term" value="F:pigment binding"/>
    <property type="evidence" value="ECO:0007669"/>
    <property type="project" value="InterPro"/>
</dbReference>
<dbReference type="SUPFAM" id="SSF50814">
    <property type="entry name" value="Lipocalins"/>
    <property type="match status" value="1"/>
</dbReference>
<sequence>MKARVLTVIVLVGSLVMSVSGLLTDEACPQDVQVKQDFSLADYAGRWYEMKRYEQFYEKDLDCVVAEYQPTGKNAISVKNGAFSLANNTNVVADGTAVLSYPDEEQLQGKLSVAFFGAKPDRSNYWVLDTDYTNYAVVFSCEPFFKDPSKNVLGFWIFSRTPTYPTDEAAVKRIDELVKKYGDSSKFEVPNQSDERCPRSY</sequence>
<name>A0A182J1F2_ANOAO</name>
<dbReference type="PROSITE" id="PS00213">
    <property type="entry name" value="LIPOCALIN"/>
    <property type="match status" value="1"/>
</dbReference>
<keyword evidence="5" id="KW-0964">Secreted</keyword>
<evidence type="ECO:0000313" key="12">
    <source>
        <dbReference type="EnsemblMetazoa" id="AATE009529-PA.1"/>
    </source>
</evidence>
<dbReference type="PANTHER" id="PTHR10612">
    <property type="entry name" value="APOLIPOPROTEIN D"/>
    <property type="match status" value="1"/>
</dbReference>
<evidence type="ECO:0000256" key="9">
    <source>
        <dbReference type="ARBA" id="ARBA00023180"/>
    </source>
</evidence>
<dbReference type="FunFam" id="2.40.128.20:FF:000003">
    <property type="entry name" value="Apolipoprotein D"/>
    <property type="match status" value="1"/>
</dbReference>
<keyword evidence="4" id="KW-0813">Transport</keyword>
<keyword evidence="6 10" id="KW-0732">Signal</keyword>
<dbReference type="Gene3D" id="2.40.128.20">
    <property type="match status" value="1"/>
</dbReference>
<dbReference type="VEuPathDB" id="VectorBase:AATE009529"/>
<feature type="domain" description="Lipocalin/cytosolic fatty-acid binding" evidence="11">
    <location>
        <begin position="40"/>
        <end position="168"/>
    </location>
</feature>
<dbReference type="InterPro" id="IPR022272">
    <property type="entry name" value="Lipocalin_CS"/>
</dbReference>
<dbReference type="InterPro" id="IPR012674">
    <property type="entry name" value="Calycin"/>
</dbReference>
<protein>
    <recommendedName>
        <fullName evidence="3">Apolipoprotein D</fullName>
    </recommendedName>
</protein>
<evidence type="ECO:0000256" key="2">
    <source>
        <dbReference type="ARBA" id="ARBA00006889"/>
    </source>
</evidence>
<accession>A0A182J1F2</accession>
<evidence type="ECO:0000256" key="8">
    <source>
        <dbReference type="ARBA" id="ARBA00023157"/>
    </source>
</evidence>
<dbReference type="PIRSF" id="PIRSF036893">
    <property type="entry name" value="Lipocalin_ApoD"/>
    <property type="match status" value="1"/>
</dbReference>
<dbReference type="GO" id="GO:0005737">
    <property type="term" value="C:cytoplasm"/>
    <property type="evidence" value="ECO:0007669"/>
    <property type="project" value="TreeGrafter"/>
</dbReference>
<evidence type="ECO:0000256" key="1">
    <source>
        <dbReference type="ARBA" id="ARBA00004613"/>
    </source>
</evidence>
<evidence type="ECO:0000256" key="7">
    <source>
        <dbReference type="ARBA" id="ARBA00023121"/>
    </source>
</evidence>
<keyword evidence="8" id="KW-1015">Disulfide bond</keyword>
<feature type="signal peptide" evidence="10">
    <location>
        <begin position="1"/>
        <end position="21"/>
    </location>
</feature>
<dbReference type="PANTHER" id="PTHR10612:SF62">
    <property type="entry name" value="LIPOCALIN_CYTOSOLIC FATTY-ACID BINDING DOMAIN-CONTAINING PROTEIN"/>
    <property type="match status" value="1"/>
</dbReference>
<evidence type="ECO:0000256" key="6">
    <source>
        <dbReference type="ARBA" id="ARBA00022729"/>
    </source>
</evidence>
<dbReference type="GO" id="GO:0006629">
    <property type="term" value="P:lipid metabolic process"/>
    <property type="evidence" value="ECO:0007669"/>
    <property type="project" value="TreeGrafter"/>
</dbReference>
<dbReference type="AlphaFoldDB" id="A0A182J1F2"/>
<dbReference type="InterPro" id="IPR022271">
    <property type="entry name" value="Lipocalin_ApoD"/>
</dbReference>
<keyword evidence="9" id="KW-0325">Glycoprotein</keyword>
<organism evidence="12">
    <name type="scientific">Anopheles atroparvus</name>
    <name type="common">European mosquito</name>
    <dbReference type="NCBI Taxonomy" id="41427"/>
    <lineage>
        <taxon>Eukaryota</taxon>
        <taxon>Metazoa</taxon>
        <taxon>Ecdysozoa</taxon>
        <taxon>Arthropoda</taxon>
        <taxon>Hexapoda</taxon>
        <taxon>Insecta</taxon>
        <taxon>Pterygota</taxon>
        <taxon>Neoptera</taxon>
        <taxon>Endopterygota</taxon>
        <taxon>Diptera</taxon>
        <taxon>Nematocera</taxon>
        <taxon>Culicoidea</taxon>
        <taxon>Culicidae</taxon>
        <taxon>Anophelinae</taxon>
        <taxon>Anopheles</taxon>
    </lineage>
</organism>
<dbReference type="EnsemblMetazoa" id="AATE009529-RA">
    <property type="protein sequence ID" value="AATE009529-PA.1"/>
    <property type="gene ID" value="AATE009529"/>
</dbReference>